<comment type="caution">
    <text evidence="4">The sequence shown here is derived from an EMBL/GenBank/DDBJ whole genome shotgun (WGS) entry which is preliminary data.</text>
</comment>
<reference evidence="4 5" key="1">
    <citation type="submission" date="2024-02" db="EMBL/GenBank/DDBJ databases">
        <authorList>
            <person name="Chen Y."/>
            <person name="Shah S."/>
            <person name="Dougan E. K."/>
            <person name="Thang M."/>
            <person name="Chan C."/>
        </authorList>
    </citation>
    <scope>NUCLEOTIDE SEQUENCE [LARGE SCALE GENOMIC DNA]</scope>
</reference>
<evidence type="ECO:0000256" key="3">
    <source>
        <dbReference type="SAM" id="MobiDB-lite"/>
    </source>
</evidence>
<evidence type="ECO:0000313" key="4">
    <source>
        <dbReference type="EMBL" id="CAK9067349.1"/>
    </source>
</evidence>
<feature type="compositionally biased region" description="Polar residues" evidence="3">
    <location>
        <begin position="227"/>
        <end position="236"/>
    </location>
</feature>
<keyword evidence="2" id="KW-0804">Transcription</keyword>
<dbReference type="InterPro" id="IPR036603">
    <property type="entry name" value="RBP11-like"/>
</dbReference>
<protein>
    <submittedName>
        <fullName evidence="4">Uncharacterized protein</fullName>
    </submittedName>
</protein>
<evidence type="ECO:0000313" key="5">
    <source>
        <dbReference type="Proteomes" id="UP001642484"/>
    </source>
</evidence>
<dbReference type="SUPFAM" id="SSF55257">
    <property type="entry name" value="RBP11-like subunits of RNA polymerase"/>
    <property type="match status" value="1"/>
</dbReference>
<dbReference type="Proteomes" id="UP001642484">
    <property type="component" value="Unassembled WGS sequence"/>
</dbReference>
<keyword evidence="5" id="KW-1185">Reference proteome</keyword>
<dbReference type="EMBL" id="CAXAMN010022206">
    <property type="protein sequence ID" value="CAK9067349.1"/>
    <property type="molecule type" value="Genomic_DNA"/>
</dbReference>
<sequence>MEEEDVSDEYVSYCRFRVDGIPVRQARSVGNTLRRTLLRQDLFRSVAPVAFRLRRRSFEVATGKVILVRAFYKWVVIPSYLSYHSVSLNSSSLKEWEIAPAFEEYRQRLRFDHWLMVPPLFSPVKKVNYLITGEEDQEVLQLEVWTTKSANASSLLRLASASLLAGLEARKGQISVPEPSELPGMRHANPPSGPLQGDDALAELLNSVQNDPSLISAGAAERDEDLSTLTQGLFDE</sequence>
<gene>
    <name evidence="4" type="ORF">CCMP2556_LOCUS33089</name>
</gene>
<dbReference type="Gene3D" id="3.30.1360.10">
    <property type="entry name" value="RNA polymerase, RBP11-like subunit"/>
    <property type="match status" value="1"/>
</dbReference>
<organism evidence="4 5">
    <name type="scientific">Durusdinium trenchii</name>
    <dbReference type="NCBI Taxonomy" id="1381693"/>
    <lineage>
        <taxon>Eukaryota</taxon>
        <taxon>Sar</taxon>
        <taxon>Alveolata</taxon>
        <taxon>Dinophyceae</taxon>
        <taxon>Suessiales</taxon>
        <taxon>Symbiodiniaceae</taxon>
        <taxon>Durusdinium</taxon>
    </lineage>
</organism>
<accession>A0ABP0NUX8</accession>
<evidence type="ECO:0000256" key="1">
    <source>
        <dbReference type="ARBA" id="ARBA00022478"/>
    </source>
</evidence>
<name>A0ABP0NUX8_9DINO</name>
<proteinExistence type="predicted"/>
<feature type="region of interest" description="Disordered" evidence="3">
    <location>
        <begin position="212"/>
        <end position="236"/>
    </location>
</feature>
<evidence type="ECO:0000256" key="2">
    <source>
        <dbReference type="ARBA" id="ARBA00023163"/>
    </source>
</evidence>
<keyword evidence="1" id="KW-0240">DNA-directed RNA polymerase</keyword>
<feature type="region of interest" description="Disordered" evidence="3">
    <location>
        <begin position="175"/>
        <end position="198"/>
    </location>
</feature>